<dbReference type="OMA" id="QHIHYDG"/>
<proteinExistence type="predicted"/>
<feature type="region of interest" description="Disordered" evidence="2">
    <location>
        <begin position="510"/>
        <end position="530"/>
    </location>
</feature>
<sequence>MEAAPDEEPTVFMDPVEEEIVETEHVIEEQVVQEEVVHEEVVHEEDMIQVQHEEVLEEIVEEDGLMYDTDGRVIEYPEMLYDEEAEVIEEYVEVEDMGDGRFAYVMTDEHGNRRLLKEEEVEQMKKIPGLGIMEEEVVEDSEPSTSDAGPSTSAAYDKRGRFPQTKPKQSRQQARGGQRRQPMYDVYYTSPPKGLSEMAKVDVEKYVPGVTVNRRPLPDNPVFKTKAPRSRKNPPWQDESPTAPGSRPSTSAIRPTSPSIRDPLIIPDEDVIVRFKCPECGEGFATMERHCAHMVKNHDCQTFVRDVDFFADREFENFLLKVEKATLGKEYEEGARKRSRVGTSQVFVCNYMTKGSQKDAEMVEVGMSTLAERPIEVCTAFVQKIHAYECIHVKYCDQHIHYDGNIGFRVPLAVKRRLFEMSFKRLPVPCMQAMLGIEAEELLPHPTRFEEKLKHLSHVEVVELLGIINASLRKYQEVEPKGKRIPIKFDTIKTGDGAPTLVVKRLDPPKKETMFNDEPSTSTQGYSADGEDVPAMAREEEVLDDSVIPEDCDGVMEDNFLYDPENDRDPLIEELTEMELDVLESYENDINVKLNEEQKKERIRQRTKYSLSKVVSTYQTLDSATHGLNPTELHTDTINNLREMASYVVELVCQLDAEIKAQFNPNLRVEDIKRDMIAGIAMQERTYQPDRRPRKIGSYHQTPPKSNYRTPARDRDEYARRIFKDQTSPSAARQMMNVAEAFGDMGHSDRLRQLRERTLGSATGSVEPDDKPTSVPIPPIPDELKAVPWSKPQRKRQNDPSAVPKKRGRPNKKGGESAESAASKAKNPAEEETEKNQSVMEEETADTSVVAEASAPEDSEVPTEETEVTVTSEVVAEEVVDVPEAVSDVVETSKQPTTAAPAAAPATAPAAAATEMKEVKEEPSATAPPPTTTRTGRVVKPKKWEDN</sequence>
<keyword evidence="1" id="KW-0863">Zinc-finger</keyword>
<feature type="region of interest" description="Disordered" evidence="2">
    <location>
        <begin position="686"/>
        <end position="715"/>
    </location>
</feature>
<feature type="region of interest" description="Disordered" evidence="2">
    <location>
        <begin position="761"/>
        <end position="947"/>
    </location>
</feature>
<feature type="compositionally biased region" description="Acidic residues" evidence="2">
    <location>
        <begin position="133"/>
        <end position="142"/>
    </location>
</feature>
<dbReference type="PROSITE" id="PS50157">
    <property type="entry name" value="ZINC_FINGER_C2H2_2"/>
    <property type="match status" value="1"/>
</dbReference>
<feature type="region of interest" description="Disordered" evidence="2">
    <location>
        <begin position="131"/>
        <end position="192"/>
    </location>
</feature>
<feature type="compositionally biased region" description="Acidic residues" evidence="2">
    <location>
        <begin position="855"/>
        <end position="867"/>
    </location>
</feature>
<feature type="region of interest" description="Disordered" evidence="2">
    <location>
        <begin position="211"/>
        <end position="261"/>
    </location>
</feature>
<evidence type="ECO:0000313" key="4">
    <source>
        <dbReference type="EMBL" id="EGT40924.1"/>
    </source>
</evidence>
<dbReference type="PANTHER" id="PTHR33936">
    <property type="entry name" value="PROTEIN CBG17840"/>
    <property type="match status" value="1"/>
</dbReference>
<dbReference type="FunCoup" id="G0MQ86">
    <property type="interactions" value="1915"/>
</dbReference>
<evidence type="ECO:0000256" key="1">
    <source>
        <dbReference type="PROSITE-ProRule" id="PRU00042"/>
    </source>
</evidence>
<dbReference type="HOGENOM" id="CLU_311977_0_0_1"/>
<feature type="compositionally biased region" description="Low complexity" evidence="2">
    <location>
        <begin position="171"/>
        <end position="181"/>
    </location>
</feature>
<dbReference type="eggNOG" id="ENOG502TI5V">
    <property type="taxonomic scope" value="Eukaryota"/>
</dbReference>
<dbReference type="InterPro" id="IPR052797">
    <property type="entry name" value="RegFact_GeneExpr_CellDeath"/>
</dbReference>
<dbReference type="InterPro" id="IPR013087">
    <property type="entry name" value="Znf_C2H2_type"/>
</dbReference>
<protein>
    <submittedName>
        <fullName evidence="4">CBN-MCD-1 protein</fullName>
    </submittedName>
</protein>
<accession>G0MQ86</accession>
<dbReference type="EMBL" id="GL379806">
    <property type="protein sequence ID" value="EGT40924.1"/>
    <property type="molecule type" value="Genomic_DNA"/>
</dbReference>
<dbReference type="STRING" id="135651.G0MQ86"/>
<gene>
    <name evidence="4" type="primary">Cbn-mcd-1</name>
    <name evidence="4" type="ORF">CAEBREN_02993</name>
</gene>
<dbReference type="Proteomes" id="UP000008068">
    <property type="component" value="Unassembled WGS sequence"/>
</dbReference>
<reference evidence="5" key="1">
    <citation type="submission" date="2011-07" db="EMBL/GenBank/DDBJ databases">
        <authorList>
            <consortium name="Caenorhabditis brenneri Sequencing and Analysis Consortium"/>
            <person name="Wilson R.K."/>
        </authorList>
    </citation>
    <scope>NUCLEOTIDE SEQUENCE [LARGE SCALE GENOMIC DNA]</scope>
    <source>
        <strain evidence="5">PB2801</strain>
    </source>
</reference>
<dbReference type="PANTHER" id="PTHR33936:SF2">
    <property type="entry name" value="MODIFIER OF CELL DEATH"/>
    <property type="match status" value="1"/>
</dbReference>
<evidence type="ECO:0000256" key="2">
    <source>
        <dbReference type="SAM" id="MobiDB-lite"/>
    </source>
</evidence>
<feature type="compositionally biased region" description="Low complexity" evidence="2">
    <location>
        <begin position="882"/>
        <end position="914"/>
    </location>
</feature>
<feature type="compositionally biased region" description="Polar residues" evidence="2">
    <location>
        <begin position="699"/>
        <end position="709"/>
    </location>
</feature>
<evidence type="ECO:0000259" key="3">
    <source>
        <dbReference type="PROSITE" id="PS50157"/>
    </source>
</evidence>
<dbReference type="OrthoDB" id="5868857at2759"/>
<dbReference type="InParanoid" id="G0MQ86"/>
<feature type="domain" description="C2H2-type" evidence="3">
    <location>
        <begin position="275"/>
        <end position="298"/>
    </location>
</feature>
<keyword evidence="1" id="KW-0862">Zinc</keyword>
<dbReference type="PROSITE" id="PS00028">
    <property type="entry name" value="ZINC_FINGER_C2H2_1"/>
    <property type="match status" value="1"/>
</dbReference>
<keyword evidence="5" id="KW-1185">Reference proteome</keyword>
<evidence type="ECO:0000313" key="5">
    <source>
        <dbReference type="Proteomes" id="UP000008068"/>
    </source>
</evidence>
<feature type="compositionally biased region" description="Low complexity" evidence="2">
    <location>
        <begin position="817"/>
        <end position="826"/>
    </location>
</feature>
<dbReference type="AlphaFoldDB" id="G0MQ86"/>
<feature type="compositionally biased region" description="Polar residues" evidence="2">
    <location>
        <begin position="247"/>
        <end position="259"/>
    </location>
</feature>
<dbReference type="GO" id="GO:0008270">
    <property type="term" value="F:zinc ion binding"/>
    <property type="evidence" value="ECO:0007669"/>
    <property type="project" value="UniProtKB-KW"/>
</dbReference>
<organism evidence="5">
    <name type="scientific">Caenorhabditis brenneri</name>
    <name type="common">Nematode worm</name>
    <dbReference type="NCBI Taxonomy" id="135651"/>
    <lineage>
        <taxon>Eukaryota</taxon>
        <taxon>Metazoa</taxon>
        <taxon>Ecdysozoa</taxon>
        <taxon>Nematoda</taxon>
        <taxon>Chromadorea</taxon>
        <taxon>Rhabditida</taxon>
        <taxon>Rhabditina</taxon>
        <taxon>Rhabditomorpha</taxon>
        <taxon>Rhabditoidea</taxon>
        <taxon>Rhabditidae</taxon>
        <taxon>Peloderinae</taxon>
        <taxon>Caenorhabditis</taxon>
    </lineage>
</organism>
<keyword evidence="1" id="KW-0479">Metal-binding</keyword>
<feature type="compositionally biased region" description="Polar residues" evidence="2">
    <location>
        <begin position="143"/>
        <end position="154"/>
    </location>
</feature>
<name>G0MQ86_CAEBE</name>